<dbReference type="Proteomes" id="UP000054097">
    <property type="component" value="Unassembled WGS sequence"/>
</dbReference>
<dbReference type="AlphaFoldDB" id="A0A0C3B933"/>
<dbReference type="HOGENOM" id="CLU_1769248_0_0_1"/>
<name>A0A0C3B933_SERVB</name>
<proteinExistence type="predicted"/>
<dbReference type="EMBL" id="KN824278">
    <property type="protein sequence ID" value="KIM33330.1"/>
    <property type="molecule type" value="Genomic_DNA"/>
</dbReference>
<sequence>MNSMSLISCVVKGGSARANKSSLPSSGPDAAASELGPREERRPILDALEPSLAPILVNDRFVRSVPELLPRVTDLSESARGGVLGNTSDLRGYPLDLVEFGLLLTAFDGGLLGALGDPIGLGIRRVSPPLEFKVALSFDGETACRKI</sequence>
<reference evidence="3" key="2">
    <citation type="submission" date="2015-01" db="EMBL/GenBank/DDBJ databases">
        <title>Evolutionary Origins and Diversification of the Mycorrhizal Mutualists.</title>
        <authorList>
            <consortium name="DOE Joint Genome Institute"/>
            <consortium name="Mycorrhizal Genomics Consortium"/>
            <person name="Kohler A."/>
            <person name="Kuo A."/>
            <person name="Nagy L.G."/>
            <person name="Floudas D."/>
            <person name="Copeland A."/>
            <person name="Barry K.W."/>
            <person name="Cichocki N."/>
            <person name="Veneault-Fourrey C."/>
            <person name="LaButti K."/>
            <person name="Lindquist E.A."/>
            <person name="Lipzen A."/>
            <person name="Lundell T."/>
            <person name="Morin E."/>
            <person name="Murat C."/>
            <person name="Riley R."/>
            <person name="Ohm R."/>
            <person name="Sun H."/>
            <person name="Tunlid A."/>
            <person name="Henrissat B."/>
            <person name="Grigoriev I.V."/>
            <person name="Hibbett D.S."/>
            <person name="Martin F."/>
        </authorList>
    </citation>
    <scope>NUCLEOTIDE SEQUENCE [LARGE SCALE GENOMIC DNA]</scope>
    <source>
        <strain evidence="3">MAFF 305830</strain>
    </source>
</reference>
<evidence type="ECO:0000256" key="1">
    <source>
        <dbReference type="SAM" id="MobiDB-lite"/>
    </source>
</evidence>
<gene>
    <name evidence="2" type="ORF">M408DRAFT_152972</name>
</gene>
<evidence type="ECO:0000313" key="3">
    <source>
        <dbReference type="Proteomes" id="UP000054097"/>
    </source>
</evidence>
<reference evidence="2 3" key="1">
    <citation type="submission" date="2014-04" db="EMBL/GenBank/DDBJ databases">
        <authorList>
            <consortium name="DOE Joint Genome Institute"/>
            <person name="Kuo A."/>
            <person name="Zuccaro A."/>
            <person name="Kohler A."/>
            <person name="Nagy L.G."/>
            <person name="Floudas D."/>
            <person name="Copeland A."/>
            <person name="Barry K.W."/>
            <person name="Cichocki N."/>
            <person name="Veneault-Fourrey C."/>
            <person name="LaButti K."/>
            <person name="Lindquist E.A."/>
            <person name="Lipzen A."/>
            <person name="Lundell T."/>
            <person name="Morin E."/>
            <person name="Murat C."/>
            <person name="Sun H."/>
            <person name="Tunlid A."/>
            <person name="Henrissat B."/>
            <person name="Grigoriev I.V."/>
            <person name="Hibbett D.S."/>
            <person name="Martin F."/>
            <person name="Nordberg H.P."/>
            <person name="Cantor M.N."/>
            <person name="Hua S.X."/>
        </authorList>
    </citation>
    <scope>NUCLEOTIDE SEQUENCE [LARGE SCALE GENOMIC DNA]</scope>
    <source>
        <strain evidence="2 3">MAFF 305830</strain>
    </source>
</reference>
<protein>
    <submittedName>
        <fullName evidence="2">Uncharacterized protein</fullName>
    </submittedName>
</protein>
<organism evidence="2 3">
    <name type="scientific">Serendipita vermifera MAFF 305830</name>
    <dbReference type="NCBI Taxonomy" id="933852"/>
    <lineage>
        <taxon>Eukaryota</taxon>
        <taxon>Fungi</taxon>
        <taxon>Dikarya</taxon>
        <taxon>Basidiomycota</taxon>
        <taxon>Agaricomycotina</taxon>
        <taxon>Agaricomycetes</taxon>
        <taxon>Sebacinales</taxon>
        <taxon>Serendipitaceae</taxon>
        <taxon>Serendipita</taxon>
    </lineage>
</organism>
<feature type="region of interest" description="Disordered" evidence="1">
    <location>
        <begin position="16"/>
        <end position="39"/>
    </location>
</feature>
<accession>A0A0C3B933</accession>
<evidence type="ECO:0000313" key="2">
    <source>
        <dbReference type="EMBL" id="KIM33330.1"/>
    </source>
</evidence>
<keyword evidence="3" id="KW-1185">Reference proteome</keyword>